<keyword evidence="3" id="KW-1185">Reference proteome</keyword>
<feature type="region of interest" description="Disordered" evidence="1">
    <location>
        <begin position="187"/>
        <end position="208"/>
    </location>
</feature>
<accession>A0A7J7KYZ9</accession>
<evidence type="ECO:0000256" key="1">
    <source>
        <dbReference type="SAM" id="MobiDB-lite"/>
    </source>
</evidence>
<feature type="compositionally biased region" description="Basic and acidic residues" evidence="1">
    <location>
        <begin position="197"/>
        <end position="208"/>
    </location>
</feature>
<name>A0A7J7KYZ9_9MAGN</name>
<dbReference type="EMBL" id="JACGCM010002784">
    <property type="protein sequence ID" value="KAF6135558.1"/>
    <property type="molecule type" value="Genomic_DNA"/>
</dbReference>
<organism evidence="2 3">
    <name type="scientific">Kingdonia uniflora</name>
    <dbReference type="NCBI Taxonomy" id="39325"/>
    <lineage>
        <taxon>Eukaryota</taxon>
        <taxon>Viridiplantae</taxon>
        <taxon>Streptophyta</taxon>
        <taxon>Embryophyta</taxon>
        <taxon>Tracheophyta</taxon>
        <taxon>Spermatophyta</taxon>
        <taxon>Magnoliopsida</taxon>
        <taxon>Ranunculales</taxon>
        <taxon>Circaeasteraceae</taxon>
        <taxon>Kingdonia</taxon>
    </lineage>
</organism>
<gene>
    <name evidence="2" type="ORF">GIB67_015411</name>
</gene>
<protein>
    <submittedName>
        <fullName evidence="2">Uncharacterized protein</fullName>
    </submittedName>
</protein>
<reference evidence="2 3" key="1">
    <citation type="journal article" date="2020" name="IScience">
        <title>Genome Sequencing of the Endangered Kingdonia uniflora (Circaeasteraceae, Ranunculales) Reveals Potential Mechanisms of Evolutionary Specialization.</title>
        <authorList>
            <person name="Sun Y."/>
            <person name="Deng T."/>
            <person name="Zhang A."/>
            <person name="Moore M.J."/>
            <person name="Landis J.B."/>
            <person name="Lin N."/>
            <person name="Zhang H."/>
            <person name="Zhang X."/>
            <person name="Huang J."/>
            <person name="Zhang X."/>
            <person name="Sun H."/>
            <person name="Wang H."/>
        </authorList>
    </citation>
    <scope>NUCLEOTIDE SEQUENCE [LARGE SCALE GENOMIC DNA]</scope>
    <source>
        <strain evidence="2">TB1705</strain>
        <tissue evidence="2">Leaf</tissue>
    </source>
</reference>
<comment type="caution">
    <text evidence="2">The sequence shown here is derived from an EMBL/GenBank/DDBJ whole genome shotgun (WGS) entry which is preliminary data.</text>
</comment>
<evidence type="ECO:0000313" key="3">
    <source>
        <dbReference type="Proteomes" id="UP000541444"/>
    </source>
</evidence>
<dbReference type="AlphaFoldDB" id="A0A7J7KYZ9"/>
<sequence length="208" mass="22713">MRSWPDMSAPPGSIGGFGYPRHQCMPYDSNHQPSVQGYAPHFPSGYLTQKSREKMYAPYHVPTPRGYNPFFQRSYTNIYLQVFGNATGSISSKFGESQSSQVLANATMSIISMLSDSQSSQLLANAPVSISSMMGKSQSSQCCTSIQRGVPKTANGDFGVDDEKGGGEKERVEMVKNKEVNAETVTKEVDAQNVTKEGNDSKMLTVKE</sequence>
<dbReference type="Proteomes" id="UP000541444">
    <property type="component" value="Unassembled WGS sequence"/>
</dbReference>
<evidence type="ECO:0000313" key="2">
    <source>
        <dbReference type="EMBL" id="KAF6135558.1"/>
    </source>
</evidence>
<proteinExistence type="predicted"/>